<keyword evidence="5" id="KW-1185">Reference proteome</keyword>
<reference evidence="4 5" key="1">
    <citation type="submission" date="2023-03" db="EMBL/GenBank/DDBJ databases">
        <title>High-quality genome of Scylla paramamosain provides insights in environmental adaptation.</title>
        <authorList>
            <person name="Zhang L."/>
        </authorList>
    </citation>
    <scope>NUCLEOTIDE SEQUENCE [LARGE SCALE GENOMIC DNA]</scope>
    <source>
        <strain evidence="4">LZ_2023a</strain>
        <tissue evidence="4">Muscle</tissue>
    </source>
</reference>
<protein>
    <recommendedName>
        <fullName evidence="3">HMG box domain-containing protein</fullName>
    </recommendedName>
</protein>
<evidence type="ECO:0000256" key="1">
    <source>
        <dbReference type="PROSITE-ProRule" id="PRU00267"/>
    </source>
</evidence>
<dbReference type="PROSITE" id="PS50118">
    <property type="entry name" value="HMG_BOX_2"/>
    <property type="match status" value="1"/>
</dbReference>
<organism evidence="4 5">
    <name type="scientific">Scylla paramamosain</name>
    <name type="common">Mud crab</name>
    <dbReference type="NCBI Taxonomy" id="85552"/>
    <lineage>
        <taxon>Eukaryota</taxon>
        <taxon>Metazoa</taxon>
        <taxon>Ecdysozoa</taxon>
        <taxon>Arthropoda</taxon>
        <taxon>Crustacea</taxon>
        <taxon>Multicrustacea</taxon>
        <taxon>Malacostraca</taxon>
        <taxon>Eumalacostraca</taxon>
        <taxon>Eucarida</taxon>
        <taxon>Decapoda</taxon>
        <taxon>Pleocyemata</taxon>
        <taxon>Brachyura</taxon>
        <taxon>Eubrachyura</taxon>
        <taxon>Portunoidea</taxon>
        <taxon>Portunidae</taxon>
        <taxon>Portuninae</taxon>
        <taxon>Scylla</taxon>
    </lineage>
</organism>
<comment type="caution">
    <text evidence="4">The sequence shown here is derived from an EMBL/GenBank/DDBJ whole genome shotgun (WGS) entry which is preliminary data.</text>
</comment>
<dbReference type="SUPFAM" id="SSF47095">
    <property type="entry name" value="HMG-box"/>
    <property type="match status" value="1"/>
</dbReference>
<evidence type="ECO:0000313" key="5">
    <source>
        <dbReference type="Proteomes" id="UP001487740"/>
    </source>
</evidence>
<evidence type="ECO:0000256" key="2">
    <source>
        <dbReference type="SAM" id="MobiDB-lite"/>
    </source>
</evidence>
<dbReference type="Gene3D" id="1.10.30.10">
    <property type="entry name" value="High mobility group box domain"/>
    <property type="match status" value="1"/>
</dbReference>
<keyword evidence="1" id="KW-0539">Nucleus</keyword>
<evidence type="ECO:0000313" key="4">
    <source>
        <dbReference type="EMBL" id="KAK8377866.1"/>
    </source>
</evidence>
<gene>
    <name evidence="4" type="ORF">O3P69_014067</name>
</gene>
<proteinExistence type="predicted"/>
<dbReference type="InterPro" id="IPR036910">
    <property type="entry name" value="HMG_box_dom_sf"/>
</dbReference>
<dbReference type="EMBL" id="JARAKH010000047">
    <property type="protein sequence ID" value="KAK8377866.1"/>
    <property type="molecule type" value="Genomic_DNA"/>
</dbReference>
<feature type="domain" description="HMG box" evidence="3">
    <location>
        <begin position="37"/>
        <end position="99"/>
    </location>
</feature>
<dbReference type="GO" id="GO:0003677">
    <property type="term" value="F:DNA binding"/>
    <property type="evidence" value="ECO:0007669"/>
    <property type="project" value="UniProtKB-UniRule"/>
</dbReference>
<feature type="region of interest" description="Disordered" evidence="2">
    <location>
        <begin position="191"/>
        <end position="224"/>
    </location>
</feature>
<accession>A0AAW0SRY5</accession>
<keyword evidence="1" id="KW-0238">DNA-binding</keyword>
<dbReference type="InterPro" id="IPR009071">
    <property type="entry name" value="HMG_box_dom"/>
</dbReference>
<dbReference type="AlphaFoldDB" id="A0AAW0SRY5"/>
<dbReference type="GO" id="GO:0005634">
    <property type="term" value="C:nucleus"/>
    <property type="evidence" value="ECO:0007669"/>
    <property type="project" value="UniProtKB-UniRule"/>
</dbReference>
<dbReference type="Proteomes" id="UP001487740">
    <property type="component" value="Unassembled WGS sequence"/>
</dbReference>
<sequence>MALRRLSVAHSCLRAAGTVRSASRTTESEGTFENEKPLCPGNAFTLFLETQARDGKSLKNYIYEAACKWNKLPQEDKRIFQLKAKELEKKYKDEVSKWEMRMQQSGHRDVVQRHHQLTDGKNLAIERSWAAEMDQDQDSMVTTEENVSHVMEEEKSDIKLIKDGTEALIKDRVEEEKNTLIKETEKEEKLHKSIETQKEEKLHKSIKEPEKEEKLHKSIKETQKEENLHIEEAVIRNLSVQSSESSTKPFRSKQKQIIITKKIKSFSW</sequence>
<feature type="DNA-binding region" description="HMG box" evidence="1">
    <location>
        <begin position="37"/>
        <end position="99"/>
    </location>
</feature>
<evidence type="ECO:0000259" key="3">
    <source>
        <dbReference type="PROSITE" id="PS50118"/>
    </source>
</evidence>
<name>A0AAW0SRY5_SCYPA</name>